<dbReference type="PANTHER" id="PTHR34047:SF8">
    <property type="entry name" value="PROTEIN YKFC"/>
    <property type="match status" value="1"/>
</dbReference>
<evidence type="ECO:0000313" key="2">
    <source>
        <dbReference type="EMBL" id="QQY98211.1"/>
    </source>
</evidence>
<accession>A0A7U1BF09</accession>
<dbReference type="PROSITE" id="PS50878">
    <property type="entry name" value="RT_POL"/>
    <property type="match status" value="1"/>
</dbReference>
<dbReference type="PANTHER" id="PTHR34047">
    <property type="entry name" value="NUCLEAR INTRON MATURASE 1, MITOCHONDRIAL-RELATED"/>
    <property type="match status" value="1"/>
</dbReference>
<feature type="domain" description="Reverse transcriptase" evidence="1">
    <location>
        <begin position="518"/>
        <end position="806"/>
    </location>
</feature>
<keyword evidence="2" id="KW-0695">RNA-directed DNA polymerase</keyword>
<dbReference type="InterPro" id="IPR051083">
    <property type="entry name" value="GrpII_Intron_Splice-Mob/Def"/>
</dbReference>
<dbReference type="EMBL" id="MT880588">
    <property type="protein sequence ID" value="QQY98211.1"/>
    <property type="molecule type" value="Genomic_DNA"/>
</dbReference>
<dbReference type="InterPro" id="IPR003615">
    <property type="entry name" value="HNH_nuc"/>
</dbReference>
<dbReference type="Pfam" id="PF00078">
    <property type="entry name" value="RVT_1"/>
    <property type="match status" value="1"/>
</dbReference>
<dbReference type="CDD" id="cd00085">
    <property type="entry name" value="HNHc"/>
    <property type="match status" value="1"/>
</dbReference>
<protein>
    <submittedName>
        <fullName evidence="2">Reverse transcriptase domain-containing protein</fullName>
    </submittedName>
</protein>
<sequence length="1223" mass="142459">MLTVYTYTIGWYPINKTDHGTYLSERLYLKNDQLTETKRHEVNKSLKSSCQTTNSMLALKSHIGQKQNYIERDHSLSLIMKAWILSFLRGDKVRYQYDRVLVRRLDNAKSNSLIRRNITLRENQRGTHLLSNQRRLYSSTPDAMRELANIKTELEKVLVPHLKKNVKEFKKDPKTVWILDDPNSNASAIKQGIKLYVTICTFIIAIESSKEFTRYLDIKLDLSHLQIEDEGPKLASSSNDTNIKLESLQERALKLNETVCRSKEYSVYNTRNRFSNTIREKLNKPEYWNSILIESTANLENIIFKVWATELTEKTNGAQTPSVDGIAFKKIPKLFSSDQEDEAREYLSDRYNKLREIISLQKGRTDQAIQRKGLNKLNFSERLRRHLQTEGRLYVEKIRSELKAMKKNPVLFITNEYQEAKAHNNKLKFGLCNYIKNNSLLNYKPKDVLRVYIPKANGKLRPLGIPSIYDRTLQMLVKLVIEPYLEPLGDEFSFGFRPGRNCHQATSYINNRLQYMKSNKQLSLNDAGYLETKMRSILKDTPSITEKMIPLDEIDPENNIKITIPGYGNKVIRRKQLMVPDWLYGRATNASKEIIYDTQYIIDADIKGCFDNIDHQWLMDNVPMPTGYEFLLKRILKSNILELDTDKNPFSNYTVENKKYYKIVLDKSDNNTGVPQGGIISPLLMNWTLDGLQHHVKLSAYNKGKEEGIYSLDRAKHWKDKDVLEGNPIKSDTAYKNRSRIEWYNTTWFVRFADDFLVGVKSEAMAEHLKVSITEFLELRGLALSQKTKIIPWKMSQSVDFLGWTHHLIFPKKVNWLIGTSKHRAGKLIDWIGTYTYPSADSTKKLREKIKNITANTSNYKSLYKVFDEINLLIRGWSNYFSPAPHQRQLRRHLDTYIWRRLRKLLMNKYQHSFHDRFIDHFTMVVDKPSGRSFYHKKSDTHRVWLQSPTISNDNTDKGTMRKTSIDVLNLTKLDISSMWRYLVPVKELTLNSMLVNPTPYVKRALLIGKYRKDTQSTLLFKQKHNCPICDKTLIKWDSLLNWNSNNIDTILDNISPDNAVPHSKTVLKIDKTRNLLADLETKANHQIAKEQLNIKTISIINSRLTNWLDGVHVDHIIPKIIAGNVLELIKILNNKDNLQLVHTACHLSKTKVDKAIISEYRKIRKTHLPNKLTTYTKEELQVATCRVLIEMNKSANKPLEQFDSKKINKLINVSKEFLKKKE</sequence>
<dbReference type="InterPro" id="IPR013597">
    <property type="entry name" value="Mat_intron_G2"/>
</dbReference>
<dbReference type="GeneID" id="65320137"/>
<dbReference type="Pfam" id="PF08388">
    <property type="entry name" value="GIIM"/>
    <property type="match status" value="1"/>
</dbReference>
<dbReference type="CDD" id="cd01651">
    <property type="entry name" value="RT_G2_intron"/>
    <property type="match status" value="1"/>
</dbReference>
<dbReference type="InterPro" id="IPR043502">
    <property type="entry name" value="DNA/RNA_pol_sf"/>
</dbReference>
<geneLocation type="mitochondrion" evidence="2"/>
<keyword evidence="2" id="KW-0496">Mitochondrion</keyword>
<gene>
    <name evidence="2" type="primary">cox1-i7</name>
</gene>
<proteinExistence type="predicted"/>
<dbReference type="AlphaFoldDB" id="A0A7U1BF09"/>
<dbReference type="SUPFAM" id="SSF56672">
    <property type="entry name" value="DNA/RNA polymerases"/>
    <property type="match status" value="1"/>
</dbReference>
<reference evidence="2" key="1">
    <citation type="submission" date="2020-08" db="EMBL/GenBank/DDBJ databases">
        <title>Mitochondrial genome sequences of powdery mildew pathogens.</title>
        <authorList>
            <person name="Zaccaron A."/>
            <person name="Stergiopoulos I."/>
        </authorList>
    </citation>
    <scope>NUCLEOTIDE SEQUENCE</scope>
    <source>
        <strain evidence="2">C</strain>
    </source>
</reference>
<keyword evidence="2" id="KW-0808">Transferase</keyword>
<organism evidence="2">
    <name type="scientific">Uncinula necator</name>
    <name type="common">Grape powdery mildew</name>
    <dbReference type="NCBI Taxonomy" id="52586"/>
    <lineage>
        <taxon>Eukaryota</taxon>
        <taxon>Fungi</taxon>
        <taxon>Dikarya</taxon>
        <taxon>Ascomycota</taxon>
        <taxon>Pezizomycotina</taxon>
        <taxon>Leotiomycetes</taxon>
        <taxon>Erysiphales</taxon>
        <taxon>Erysiphaceae</taxon>
        <taxon>Erysiphe</taxon>
    </lineage>
</organism>
<evidence type="ECO:0000259" key="1">
    <source>
        <dbReference type="PROSITE" id="PS50878"/>
    </source>
</evidence>
<name>A0A7U1BF09_UNCNE</name>
<dbReference type="RefSeq" id="YP_010119098.1">
    <property type="nucleotide sequence ID" value="NC_056146.1"/>
</dbReference>
<dbReference type="InterPro" id="IPR000477">
    <property type="entry name" value="RT_dom"/>
</dbReference>
<keyword evidence="2" id="KW-0548">Nucleotidyltransferase</keyword>
<dbReference type="GO" id="GO:0003964">
    <property type="term" value="F:RNA-directed DNA polymerase activity"/>
    <property type="evidence" value="ECO:0007669"/>
    <property type="project" value="UniProtKB-KW"/>
</dbReference>